<feature type="region of interest" description="Disordered" evidence="1">
    <location>
        <begin position="151"/>
        <end position="220"/>
    </location>
</feature>
<keyword evidence="2" id="KW-0472">Membrane</keyword>
<comment type="caution">
    <text evidence="3">The sequence shown here is derived from an EMBL/GenBank/DDBJ whole genome shotgun (WGS) entry which is preliminary data.</text>
</comment>
<evidence type="ECO:0000256" key="2">
    <source>
        <dbReference type="SAM" id="Phobius"/>
    </source>
</evidence>
<feature type="region of interest" description="Disordered" evidence="1">
    <location>
        <begin position="239"/>
        <end position="268"/>
    </location>
</feature>
<evidence type="ECO:0000313" key="4">
    <source>
        <dbReference type="Proteomes" id="UP001430356"/>
    </source>
</evidence>
<evidence type="ECO:0000256" key="1">
    <source>
        <dbReference type="SAM" id="MobiDB-lite"/>
    </source>
</evidence>
<feature type="transmembrane region" description="Helical" evidence="2">
    <location>
        <begin position="371"/>
        <end position="389"/>
    </location>
</feature>
<keyword evidence="2" id="KW-1133">Transmembrane helix</keyword>
<name>A0AAW0EVY2_9TRYP</name>
<feature type="compositionally biased region" description="Low complexity" evidence="1">
    <location>
        <begin position="84"/>
        <end position="97"/>
    </location>
</feature>
<dbReference type="EMBL" id="JAECZO010000140">
    <property type="protein sequence ID" value="KAK7198263.1"/>
    <property type="molecule type" value="Genomic_DNA"/>
</dbReference>
<reference evidence="3 4" key="1">
    <citation type="journal article" date="2021" name="MBio">
        <title>A New Model Trypanosomatid, Novymonas esmeraldas: Genomic Perception of Its 'Candidatus Pandoraea novymonadis' Endosymbiont.</title>
        <authorList>
            <person name="Zakharova A."/>
            <person name="Saura A."/>
            <person name="Butenko A."/>
            <person name="Podesvova L."/>
            <person name="Warmusova S."/>
            <person name="Kostygov A.Y."/>
            <person name="Nenarokova A."/>
            <person name="Lukes J."/>
            <person name="Opperdoes F.R."/>
            <person name="Yurchenko V."/>
        </authorList>
    </citation>
    <scope>NUCLEOTIDE SEQUENCE [LARGE SCALE GENOMIC DNA]</scope>
    <source>
        <strain evidence="3 4">E262AT.01</strain>
    </source>
</reference>
<evidence type="ECO:0000313" key="3">
    <source>
        <dbReference type="EMBL" id="KAK7198263.1"/>
    </source>
</evidence>
<accession>A0AAW0EVY2</accession>
<keyword evidence="2" id="KW-0812">Transmembrane</keyword>
<dbReference type="Proteomes" id="UP001430356">
    <property type="component" value="Unassembled WGS sequence"/>
</dbReference>
<feature type="compositionally biased region" description="Polar residues" evidence="1">
    <location>
        <begin position="179"/>
        <end position="192"/>
    </location>
</feature>
<gene>
    <name evidence="3" type="ORF">NESM_000783800</name>
</gene>
<proteinExistence type="predicted"/>
<keyword evidence="4" id="KW-1185">Reference proteome</keyword>
<protein>
    <submittedName>
        <fullName evidence="3">Uncharacterized protein</fullName>
    </submittedName>
</protein>
<sequence length="402" mass="43143">MSNVPSTRVVNHTVDDSPVRMLERTAAECLPAVSESTAHGSVTSIDMSHSQLAPFDAPPQQQQQQRRQLSEEAAGTPQRHTTLGDAAAGVAGTPTGPDDTEYTIHITAAATPDTESEIENHEGSFYASLLVAQQRQRRRSRLCEREEAALPPLPLDGAAPRRRDRTRSLPNAGEHELTPSWSAATDGAESTQRGGGRGRHKRRWSASAVDASHAPLPSPPATLHEFLTWRQRLVEARLEGGGEGQTAHSTALPSPPPGTGVPQRCGREEPRLSCGAGHACRSRAHLSPLTRPSLARRIYAACSGPPSPLCLREATRMATTPAGSPRLPLPTSPSCDILVCQCDEDGEDDDTALSEIGERRRLYGGVADHSWVGQGLLLLLFIFIVSLVFEAPYLPGGAWAYV</sequence>
<feature type="region of interest" description="Disordered" evidence="1">
    <location>
        <begin position="51"/>
        <end position="101"/>
    </location>
</feature>
<organism evidence="3 4">
    <name type="scientific">Novymonas esmeraldas</name>
    <dbReference type="NCBI Taxonomy" id="1808958"/>
    <lineage>
        <taxon>Eukaryota</taxon>
        <taxon>Discoba</taxon>
        <taxon>Euglenozoa</taxon>
        <taxon>Kinetoplastea</taxon>
        <taxon>Metakinetoplastina</taxon>
        <taxon>Trypanosomatida</taxon>
        <taxon>Trypanosomatidae</taxon>
        <taxon>Novymonas</taxon>
    </lineage>
</organism>
<dbReference type="AlphaFoldDB" id="A0AAW0EVY2"/>